<dbReference type="InterPro" id="IPR004465">
    <property type="entry name" value="RNR_NrdI"/>
</dbReference>
<evidence type="ECO:0000313" key="2">
    <source>
        <dbReference type="Proteomes" id="UP000013785"/>
    </source>
</evidence>
<comment type="caution">
    <text evidence="1">The sequence shown here is derived from an EMBL/GenBank/DDBJ whole genome shotgun (WGS) entry which is preliminary data.</text>
</comment>
<dbReference type="PATRIC" id="fig|1158610.3.peg.2895"/>
<name>R3WL10_9ENTE</name>
<sequence length="115" mass="13055">MTGQTRRFVKKLDLPAYEIEPANPFFEIKEPFVLAVPTYDQEIMDVVYDFLDHEQNASLLKGIIGSGNRNFAELFVYAAKQLAKDYQAPLLHAIEFSGTVEDVDTIKKVVNELES</sequence>
<dbReference type="STRING" id="154621.RV11_GL000728"/>
<accession>R3WL10</accession>
<dbReference type="PANTHER" id="PTHR37297">
    <property type="entry name" value="PROTEIN NRDI"/>
    <property type="match status" value="1"/>
</dbReference>
<dbReference type="GO" id="GO:0010181">
    <property type="term" value="F:FMN binding"/>
    <property type="evidence" value="ECO:0007669"/>
    <property type="project" value="InterPro"/>
</dbReference>
<dbReference type="NCBIfam" id="TIGR00333">
    <property type="entry name" value="nrdI"/>
    <property type="match status" value="1"/>
</dbReference>
<dbReference type="Pfam" id="PF07972">
    <property type="entry name" value="Flavodoxin_NdrI"/>
    <property type="match status" value="1"/>
</dbReference>
<dbReference type="Proteomes" id="UP000013785">
    <property type="component" value="Unassembled WGS sequence"/>
</dbReference>
<protein>
    <submittedName>
        <fullName evidence="1">NrdI protein</fullName>
    </submittedName>
</protein>
<gene>
    <name evidence="1" type="ORF">UC3_02913</name>
</gene>
<organism evidence="1 2">
    <name type="scientific">Enterococcus phoeniculicola ATCC BAA-412</name>
    <dbReference type="NCBI Taxonomy" id="1158610"/>
    <lineage>
        <taxon>Bacteria</taxon>
        <taxon>Bacillati</taxon>
        <taxon>Bacillota</taxon>
        <taxon>Bacilli</taxon>
        <taxon>Lactobacillales</taxon>
        <taxon>Enterococcaceae</taxon>
        <taxon>Enterococcus</taxon>
    </lineage>
</organism>
<reference evidence="1 2" key="1">
    <citation type="submission" date="2013-02" db="EMBL/GenBank/DDBJ databases">
        <title>The Genome Sequence of Enterococcus phoeniculicola BAA-412.</title>
        <authorList>
            <consortium name="The Broad Institute Genome Sequencing Platform"/>
            <consortium name="The Broad Institute Genome Sequencing Center for Infectious Disease"/>
            <person name="Earl A.M."/>
            <person name="Gilmore M.S."/>
            <person name="Lebreton F."/>
            <person name="Walker B."/>
            <person name="Young S.K."/>
            <person name="Zeng Q."/>
            <person name="Gargeya S."/>
            <person name="Fitzgerald M."/>
            <person name="Haas B."/>
            <person name="Abouelleil A."/>
            <person name="Alvarado L."/>
            <person name="Arachchi H.M."/>
            <person name="Berlin A.M."/>
            <person name="Chapman S.B."/>
            <person name="Dewar J."/>
            <person name="Goldberg J."/>
            <person name="Griggs A."/>
            <person name="Gujja S."/>
            <person name="Hansen M."/>
            <person name="Howarth C."/>
            <person name="Imamovic A."/>
            <person name="Larimer J."/>
            <person name="McCowan C."/>
            <person name="Murphy C."/>
            <person name="Neiman D."/>
            <person name="Pearson M."/>
            <person name="Priest M."/>
            <person name="Roberts A."/>
            <person name="Saif S."/>
            <person name="Shea T."/>
            <person name="Sisk P."/>
            <person name="Sykes S."/>
            <person name="Wortman J."/>
            <person name="Nusbaum C."/>
            <person name="Birren B."/>
        </authorList>
    </citation>
    <scope>NUCLEOTIDE SEQUENCE [LARGE SCALE GENOMIC DNA]</scope>
    <source>
        <strain evidence="1 2">ATCC BAA-412</strain>
    </source>
</reference>
<evidence type="ECO:0000313" key="1">
    <source>
        <dbReference type="EMBL" id="EOL42560.1"/>
    </source>
</evidence>
<dbReference type="PIRSF" id="PIRSF005087">
    <property type="entry name" value="NrdI"/>
    <property type="match status" value="1"/>
</dbReference>
<dbReference type="PANTHER" id="PTHR37297:SF1">
    <property type="entry name" value="PROTEIN NRDI"/>
    <property type="match status" value="1"/>
</dbReference>
<dbReference type="SUPFAM" id="SSF52218">
    <property type="entry name" value="Flavoproteins"/>
    <property type="match status" value="1"/>
</dbReference>
<dbReference type="eggNOG" id="COG1780">
    <property type="taxonomic scope" value="Bacteria"/>
</dbReference>
<proteinExistence type="predicted"/>
<dbReference type="Gene3D" id="3.40.50.360">
    <property type="match status" value="1"/>
</dbReference>
<dbReference type="HOGENOM" id="CLU_114845_2_0_9"/>
<dbReference type="EMBL" id="AJAT01000017">
    <property type="protein sequence ID" value="EOL42560.1"/>
    <property type="molecule type" value="Genomic_DNA"/>
</dbReference>
<dbReference type="InterPro" id="IPR029039">
    <property type="entry name" value="Flavoprotein-like_sf"/>
</dbReference>
<dbReference type="AlphaFoldDB" id="R3WL10"/>
<keyword evidence="2" id="KW-1185">Reference proteome</keyword>